<gene>
    <name evidence="1" type="ORF">M3P05_10000</name>
</gene>
<evidence type="ECO:0000313" key="1">
    <source>
        <dbReference type="EMBL" id="MCL6270253.1"/>
    </source>
</evidence>
<proteinExistence type="predicted"/>
<evidence type="ECO:0000313" key="2">
    <source>
        <dbReference type="Proteomes" id="UP001203338"/>
    </source>
</evidence>
<accession>A0ABT0PID9</accession>
<dbReference type="RefSeq" id="WP_249699427.1">
    <property type="nucleotide sequence ID" value="NZ_JAMFLX010000011.1"/>
</dbReference>
<comment type="caution">
    <text evidence="1">The sequence shown here is derived from an EMBL/GenBank/DDBJ whole genome shotgun (WGS) entry which is preliminary data.</text>
</comment>
<keyword evidence="2" id="KW-1185">Reference proteome</keyword>
<organism evidence="1 2">
    <name type="scientific">Parendozoicomonas callyspongiae</name>
    <dbReference type="NCBI Taxonomy" id="2942213"/>
    <lineage>
        <taxon>Bacteria</taxon>
        <taxon>Pseudomonadati</taxon>
        <taxon>Pseudomonadota</taxon>
        <taxon>Gammaproteobacteria</taxon>
        <taxon>Oceanospirillales</taxon>
        <taxon>Endozoicomonadaceae</taxon>
        <taxon>Parendozoicomonas</taxon>
    </lineage>
</organism>
<name>A0ABT0PID9_9GAMM</name>
<dbReference type="EMBL" id="JAMFLX010000011">
    <property type="protein sequence ID" value="MCL6270253.1"/>
    <property type="molecule type" value="Genomic_DNA"/>
</dbReference>
<protein>
    <submittedName>
        <fullName evidence="1">Uncharacterized protein</fullName>
    </submittedName>
</protein>
<dbReference type="Proteomes" id="UP001203338">
    <property type="component" value="Unassembled WGS sequence"/>
</dbReference>
<sequence>MNSKHQIIKHFAEDWGDHSPQYEICLSIVDYLERTNLERLRFMSFKHLKGEVAPNSGDAEFWRSALYLTGASFKILDFGYQMIDELGQAYTLEIEDVRQAKITGELIHPYTGEPVEDYQNHVFIYFFPGTNAQGLV</sequence>
<reference evidence="1 2" key="1">
    <citation type="submission" date="2022-05" db="EMBL/GenBank/DDBJ databases">
        <authorList>
            <person name="Park J.-S."/>
        </authorList>
    </citation>
    <scope>NUCLEOTIDE SEQUENCE [LARGE SCALE GENOMIC DNA]</scope>
    <source>
        <strain evidence="1 2">2012CJ34-2</strain>
    </source>
</reference>